<feature type="compositionally biased region" description="Polar residues" evidence="1">
    <location>
        <begin position="9"/>
        <end position="34"/>
    </location>
</feature>
<feature type="region of interest" description="Disordered" evidence="1">
    <location>
        <begin position="1"/>
        <end position="85"/>
    </location>
</feature>
<dbReference type="AlphaFoldDB" id="A0A3P7Q0V2"/>
<gene>
    <name evidence="2" type="ORF">GPUH_LOCUS14684</name>
</gene>
<feature type="compositionally biased region" description="Polar residues" evidence="1">
    <location>
        <begin position="41"/>
        <end position="52"/>
    </location>
</feature>
<evidence type="ECO:0000313" key="3">
    <source>
        <dbReference type="Proteomes" id="UP000271098"/>
    </source>
</evidence>
<sequence length="301" mass="32460">MPQCFDRCANSSTVPTPTASANIIGSGETRSIFGTSVPDPDSNSAAKPTTSAAVIESGEERSAPGTPVSQSVDYHADSSSAETPEVSAVAFTDSQERRTSVTPVEQTVDRRYPASGTSCYYQLTTATPALRQTAQSSSSPVRSIARVTSQPAPPALPKKRNFNRKSVEYSAPIKLNHCASYTVIQTTVAQAIAVLSPGQSPEVTGIAPALLAITDATALHYAVPIDYRNAGFRNLQIFDEIAVLEYFAVRIAGNELPFQAISPDFHMEHGFDRRGVVLIDESGNELFSNYLFQQNVRWQRP</sequence>
<feature type="region of interest" description="Disordered" evidence="1">
    <location>
        <begin position="134"/>
        <end position="159"/>
    </location>
</feature>
<name>A0A3P7Q0V2_9BILA</name>
<evidence type="ECO:0000313" key="2">
    <source>
        <dbReference type="EMBL" id="VDN24599.1"/>
    </source>
</evidence>
<evidence type="ECO:0000256" key="1">
    <source>
        <dbReference type="SAM" id="MobiDB-lite"/>
    </source>
</evidence>
<feature type="compositionally biased region" description="Polar residues" evidence="1">
    <location>
        <begin position="134"/>
        <end position="150"/>
    </location>
</feature>
<proteinExistence type="predicted"/>
<organism evidence="2 3">
    <name type="scientific">Gongylonema pulchrum</name>
    <dbReference type="NCBI Taxonomy" id="637853"/>
    <lineage>
        <taxon>Eukaryota</taxon>
        <taxon>Metazoa</taxon>
        <taxon>Ecdysozoa</taxon>
        <taxon>Nematoda</taxon>
        <taxon>Chromadorea</taxon>
        <taxon>Rhabditida</taxon>
        <taxon>Spirurina</taxon>
        <taxon>Spiruromorpha</taxon>
        <taxon>Spiruroidea</taxon>
        <taxon>Gongylonematidae</taxon>
        <taxon>Gongylonema</taxon>
    </lineage>
</organism>
<feature type="compositionally biased region" description="Polar residues" evidence="1">
    <location>
        <begin position="67"/>
        <end position="82"/>
    </location>
</feature>
<dbReference type="EMBL" id="UYRT01081545">
    <property type="protein sequence ID" value="VDN24599.1"/>
    <property type="molecule type" value="Genomic_DNA"/>
</dbReference>
<reference evidence="2 3" key="1">
    <citation type="submission" date="2018-11" db="EMBL/GenBank/DDBJ databases">
        <authorList>
            <consortium name="Pathogen Informatics"/>
        </authorList>
    </citation>
    <scope>NUCLEOTIDE SEQUENCE [LARGE SCALE GENOMIC DNA]</scope>
</reference>
<accession>A0A3P7Q0V2</accession>
<protein>
    <submittedName>
        <fullName evidence="2">Uncharacterized protein</fullName>
    </submittedName>
</protein>
<dbReference type="Proteomes" id="UP000271098">
    <property type="component" value="Unassembled WGS sequence"/>
</dbReference>
<keyword evidence="3" id="KW-1185">Reference proteome</keyword>